<feature type="region of interest" description="Disordered" evidence="2">
    <location>
        <begin position="1"/>
        <end position="42"/>
    </location>
</feature>
<keyword evidence="4" id="KW-1185">Reference proteome</keyword>
<proteinExistence type="predicted"/>
<dbReference type="AlphaFoldDB" id="A0A0D2MSE1"/>
<evidence type="ECO:0008006" key="5">
    <source>
        <dbReference type="Google" id="ProtNLM"/>
    </source>
</evidence>
<sequence length="166" mass="16877">MATGGWGYSVNPFAQGGSATAPPAPAEEAPRQQNAFGAWGGGVGTAAPAPAASPKPNALAAAFNIAPGGGGGGGGAGGGNLAQREAELARREAELARREAALAQIAENSKPSVSAWAGGARSPLTNFPPFCPFMYHSISEQIPAWNRSMIRFTFVIELLEILGAWC</sequence>
<evidence type="ECO:0000256" key="2">
    <source>
        <dbReference type="SAM" id="MobiDB-lite"/>
    </source>
</evidence>
<name>A0A0D2MSE1_9CHLO</name>
<dbReference type="Proteomes" id="UP000054498">
    <property type="component" value="Unassembled WGS sequence"/>
</dbReference>
<organism evidence="3 4">
    <name type="scientific">Monoraphidium neglectum</name>
    <dbReference type="NCBI Taxonomy" id="145388"/>
    <lineage>
        <taxon>Eukaryota</taxon>
        <taxon>Viridiplantae</taxon>
        <taxon>Chlorophyta</taxon>
        <taxon>core chlorophytes</taxon>
        <taxon>Chlorophyceae</taxon>
        <taxon>CS clade</taxon>
        <taxon>Sphaeropleales</taxon>
        <taxon>Selenastraceae</taxon>
        <taxon>Monoraphidium</taxon>
    </lineage>
</organism>
<dbReference type="RefSeq" id="XP_013902351.1">
    <property type="nucleotide sequence ID" value="XM_014046897.1"/>
</dbReference>
<accession>A0A0D2MSE1</accession>
<feature type="coiled-coil region" evidence="1">
    <location>
        <begin position="79"/>
        <end position="106"/>
    </location>
</feature>
<evidence type="ECO:0000313" key="4">
    <source>
        <dbReference type="Proteomes" id="UP000054498"/>
    </source>
</evidence>
<reference evidence="3 4" key="1">
    <citation type="journal article" date="2013" name="BMC Genomics">
        <title>Reconstruction of the lipid metabolism for the microalga Monoraphidium neglectum from its genome sequence reveals characteristics suitable for biofuel production.</title>
        <authorList>
            <person name="Bogen C."/>
            <person name="Al-Dilaimi A."/>
            <person name="Albersmeier A."/>
            <person name="Wichmann J."/>
            <person name="Grundmann M."/>
            <person name="Rupp O."/>
            <person name="Lauersen K.J."/>
            <person name="Blifernez-Klassen O."/>
            <person name="Kalinowski J."/>
            <person name="Goesmann A."/>
            <person name="Mussgnug J.H."/>
            <person name="Kruse O."/>
        </authorList>
    </citation>
    <scope>NUCLEOTIDE SEQUENCE [LARGE SCALE GENOMIC DNA]</scope>
    <source>
        <strain evidence="3 4">SAG 48.87</strain>
    </source>
</reference>
<evidence type="ECO:0000256" key="1">
    <source>
        <dbReference type="SAM" id="Coils"/>
    </source>
</evidence>
<dbReference type="GeneID" id="25737497"/>
<protein>
    <recommendedName>
        <fullName evidence="5">Secretory carrier membrane protein</fullName>
    </recommendedName>
</protein>
<gene>
    <name evidence="3" type="ORF">MNEG_4620</name>
</gene>
<dbReference type="KEGG" id="mng:MNEG_4620"/>
<dbReference type="OrthoDB" id="543806at2759"/>
<evidence type="ECO:0000313" key="3">
    <source>
        <dbReference type="EMBL" id="KIZ03332.1"/>
    </source>
</evidence>
<dbReference type="EMBL" id="KK100871">
    <property type="protein sequence ID" value="KIZ03332.1"/>
    <property type="molecule type" value="Genomic_DNA"/>
</dbReference>
<keyword evidence="1" id="KW-0175">Coiled coil</keyword>